<gene>
    <name evidence="5" type="ORF">FJT64_017926</name>
</gene>
<name>A0A6A4XA47_AMPAM</name>
<comment type="caution">
    <text evidence="5">The sequence shown here is derived from an EMBL/GenBank/DDBJ whole genome shotgun (WGS) entry which is preliminary data.</text>
</comment>
<feature type="domain" description="Single" evidence="4">
    <location>
        <begin position="34"/>
        <end position="97"/>
    </location>
</feature>
<keyword evidence="2" id="KW-0964">Secreted</keyword>
<evidence type="ECO:0000256" key="1">
    <source>
        <dbReference type="ARBA" id="ARBA00004613"/>
    </source>
</evidence>
<protein>
    <recommendedName>
        <fullName evidence="4">Single domain-containing protein</fullName>
    </recommendedName>
</protein>
<evidence type="ECO:0000259" key="4">
    <source>
        <dbReference type="SMART" id="SM01318"/>
    </source>
</evidence>
<organism evidence="5 6">
    <name type="scientific">Amphibalanus amphitrite</name>
    <name type="common">Striped barnacle</name>
    <name type="synonym">Balanus amphitrite</name>
    <dbReference type="NCBI Taxonomy" id="1232801"/>
    <lineage>
        <taxon>Eukaryota</taxon>
        <taxon>Metazoa</taxon>
        <taxon>Ecdysozoa</taxon>
        <taxon>Arthropoda</taxon>
        <taxon>Crustacea</taxon>
        <taxon>Multicrustacea</taxon>
        <taxon>Cirripedia</taxon>
        <taxon>Thoracica</taxon>
        <taxon>Thoracicalcarea</taxon>
        <taxon>Balanomorpha</taxon>
        <taxon>Balanoidea</taxon>
        <taxon>Balanidae</taxon>
        <taxon>Amphibalaninae</taxon>
        <taxon>Amphibalanus</taxon>
    </lineage>
</organism>
<accession>A0A6A4XA47</accession>
<keyword evidence="6" id="KW-1185">Reference proteome</keyword>
<feature type="chain" id="PRO_5025457741" description="Single domain-containing protein" evidence="3">
    <location>
        <begin position="32"/>
        <end position="207"/>
    </location>
</feature>
<comment type="subcellular location">
    <subcellularLocation>
        <location evidence="1">Secreted</location>
    </subcellularLocation>
</comment>
<dbReference type="Proteomes" id="UP000440578">
    <property type="component" value="Unassembled WGS sequence"/>
</dbReference>
<proteinExistence type="predicted"/>
<dbReference type="GO" id="GO:0005576">
    <property type="term" value="C:extracellular region"/>
    <property type="evidence" value="ECO:0007669"/>
    <property type="project" value="UniProtKB-SubCell"/>
</dbReference>
<sequence>MSLSLQPVRLAGRHVLLLACLVSARIGSLAAQGCYDADRNISRAHGEQWLVADCGGVAHCRYGSTYLFSCPMAAECRRIGDGDATAAFPRCCPRFACDACYSEQLGHQFSAGSHWTESPCVKKSCQLGLSGTIYVEDETCEPLGPPPSLDCEVMLQDESRGQFPLCCAHYRCPGLCRSGDRWVSAGHRGDSCHEQAGDTDSGSWGFW</sequence>
<feature type="signal peptide" evidence="3">
    <location>
        <begin position="1"/>
        <end position="31"/>
    </location>
</feature>
<feature type="domain" description="Single" evidence="4">
    <location>
        <begin position="100"/>
        <end position="172"/>
    </location>
</feature>
<dbReference type="AlphaFoldDB" id="A0A6A4XA47"/>
<dbReference type="EMBL" id="VIIS01000251">
    <property type="protein sequence ID" value="KAF0311252.1"/>
    <property type="molecule type" value="Genomic_DNA"/>
</dbReference>
<keyword evidence="3" id="KW-0732">Signal</keyword>
<evidence type="ECO:0000313" key="5">
    <source>
        <dbReference type="EMBL" id="KAF0311252.1"/>
    </source>
</evidence>
<dbReference type="InterPro" id="IPR029277">
    <property type="entry name" value="SVWC_dom"/>
</dbReference>
<reference evidence="5 6" key="1">
    <citation type="submission" date="2019-07" db="EMBL/GenBank/DDBJ databases">
        <title>Draft genome assembly of a fouling barnacle, Amphibalanus amphitrite (Darwin, 1854): The first reference genome for Thecostraca.</title>
        <authorList>
            <person name="Kim W."/>
        </authorList>
    </citation>
    <scope>NUCLEOTIDE SEQUENCE [LARGE SCALE GENOMIC DNA]</scope>
    <source>
        <strain evidence="5">SNU_AA5</strain>
        <tissue evidence="5">Soma without cirri and trophi</tissue>
    </source>
</reference>
<evidence type="ECO:0000256" key="3">
    <source>
        <dbReference type="SAM" id="SignalP"/>
    </source>
</evidence>
<evidence type="ECO:0000256" key="2">
    <source>
        <dbReference type="ARBA" id="ARBA00022525"/>
    </source>
</evidence>
<dbReference type="SMART" id="SM01318">
    <property type="entry name" value="SVWC"/>
    <property type="match status" value="2"/>
</dbReference>
<evidence type="ECO:0000313" key="6">
    <source>
        <dbReference type="Proteomes" id="UP000440578"/>
    </source>
</evidence>